<dbReference type="OrthoDB" id="1405595at2759"/>
<keyword evidence="4 7" id="KW-0863">Zinc-finger</keyword>
<dbReference type="AlphaFoldDB" id="J9VT69"/>
<dbReference type="PANTHER" id="PTHR40626">
    <property type="entry name" value="MIP31509P"/>
    <property type="match status" value="1"/>
</dbReference>
<dbReference type="EMBL" id="CP003824">
    <property type="protein sequence ID" value="AFR94890.2"/>
    <property type="molecule type" value="Genomic_DNA"/>
</dbReference>
<dbReference type="CDD" id="cd12148">
    <property type="entry name" value="fungal_TF_MHR"/>
    <property type="match status" value="1"/>
</dbReference>
<feature type="domain" description="C2H2-type" evidence="9">
    <location>
        <begin position="50"/>
        <end position="78"/>
    </location>
</feature>
<dbReference type="HOGENOM" id="CLU_329005_0_0_1"/>
<dbReference type="GeneID" id="23884990"/>
<evidence type="ECO:0000256" key="8">
    <source>
        <dbReference type="SAM" id="MobiDB-lite"/>
    </source>
</evidence>
<dbReference type="PROSITE" id="PS50157">
    <property type="entry name" value="ZINC_FINGER_C2H2_2"/>
    <property type="match status" value="2"/>
</dbReference>
<dbReference type="PANTHER" id="PTHR40626:SF11">
    <property type="entry name" value="ZINC FINGER PROTEIN YPR022C"/>
    <property type="match status" value="1"/>
</dbReference>
<keyword evidence="3" id="KW-0677">Repeat</keyword>
<keyword evidence="2" id="KW-0479">Metal-binding</keyword>
<protein>
    <recommendedName>
        <fullName evidence="9">C2H2-type domain-containing protein</fullName>
    </recommendedName>
</protein>
<evidence type="ECO:0000313" key="10">
    <source>
        <dbReference type="EMBL" id="AFR94890.2"/>
    </source>
</evidence>
<dbReference type="VEuPathDB" id="FungiDB:CNAG_01256"/>
<gene>
    <name evidence="10" type="ORF">CNAG_01256</name>
</gene>
<name>J9VT69_CRYN9</name>
<feature type="region of interest" description="Disordered" evidence="8">
    <location>
        <begin position="168"/>
        <end position="193"/>
    </location>
</feature>
<evidence type="ECO:0000256" key="6">
    <source>
        <dbReference type="ARBA" id="ARBA00023242"/>
    </source>
</evidence>
<feature type="compositionally biased region" description="Low complexity" evidence="8">
    <location>
        <begin position="122"/>
        <end position="138"/>
    </location>
</feature>
<comment type="subcellular location">
    <subcellularLocation>
        <location evidence="1">Nucleus</location>
    </subcellularLocation>
</comment>
<dbReference type="InterPro" id="IPR007219">
    <property type="entry name" value="XnlR_reg_dom"/>
</dbReference>
<feature type="compositionally biased region" description="Low complexity" evidence="8">
    <location>
        <begin position="96"/>
        <end position="107"/>
    </location>
</feature>
<evidence type="ECO:0000256" key="1">
    <source>
        <dbReference type="ARBA" id="ARBA00004123"/>
    </source>
</evidence>
<dbReference type="Proteomes" id="UP000010091">
    <property type="component" value="Chromosome 5"/>
</dbReference>
<dbReference type="RefSeq" id="XP_012049007.1">
    <property type="nucleotide sequence ID" value="XM_012193617.1"/>
</dbReference>
<dbReference type="GO" id="GO:0008270">
    <property type="term" value="F:zinc ion binding"/>
    <property type="evidence" value="ECO:0007669"/>
    <property type="project" value="UniProtKB-KW"/>
</dbReference>
<feature type="region of interest" description="Disordered" evidence="8">
    <location>
        <begin position="70"/>
        <end position="152"/>
    </location>
</feature>
<dbReference type="GO" id="GO:0000785">
    <property type="term" value="C:chromatin"/>
    <property type="evidence" value="ECO:0007669"/>
    <property type="project" value="TreeGrafter"/>
</dbReference>
<dbReference type="KEGG" id="cng:CNAG_01256"/>
<evidence type="ECO:0000256" key="5">
    <source>
        <dbReference type="ARBA" id="ARBA00022833"/>
    </source>
</evidence>
<evidence type="ECO:0000313" key="11">
    <source>
        <dbReference type="Proteomes" id="UP000010091"/>
    </source>
</evidence>
<accession>J9VT69</accession>
<evidence type="ECO:0000256" key="3">
    <source>
        <dbReference type="ARBA" id="ARBA00022737"/>
    </source>
</evidence>
<dbReference type="Gene3D" id="3.30.160.60">
    <property type="entry name" value="Classic Zinc Finger"/>
    <property type="match status" value="2"/>
</dbReference>
<dbReference type="GO" id="GO:0000981">
    <property type="term" value="F:DNA-binding transcription factor activity, RNA polymerase II-specific"/>
    <property type="evidence" value="ECO:0007669"/>
    <property type="project" value="InterPro"/>
</dbReference>
<dbReference type="InterPro" id="IPR013087">
    <property type="entry name" value="Znf_C2H2_type"/>
</dbReference>
<evidence type="ECO:0000256" key="7">
    <source>
        <dbReference type="PROSITE-ProRule" id="PRU00042"/>
    </source>
</evidence>
<evidence type="ECO:0000256" key="4">
    <source>
        <dbReference type="ARBA" id="ARBA00022771"/>
    </source>
</evidence>
<feature type="compositionally biased region" description="Low complexity" evidence="8">
    <location>
        <begin position="174"/>
        <end position="183"/>
    </location>
</feature>
<proteinExistence type="predicted"/>
<dbReference type="GO" id="GO:0000978">
    <property type="term" value="F:RNA polymerase II cis-regulatory region sequence-specific DNA binding"/>
    <property type="evidence" value="ECO:0007669"/>
    <property type="project" value="InterPro"/>
</dbReference>
<dbReference type="InterPro" id="IPR036236">
    <property type="entry name" value="Znf_C2H2_sf"/>
</dbReference>
<dbReference type="InterPro" id="IPR051059">
    <property type="entry name" value="VerF-like"/>
</dbReference>
<feature type="domain" description="C2H2-type" evidence="9">
    <location>
        <begin position="20"/>
        <end position="49"/>
    </location>
</feature>
<dbReference type="SUPFAM" id="SSF57667">
    <property type="entry name" value="beta-beta-alpha zinc fingers"/>
    <property type="match status" value="1"/>
</dbReference>
<evidence type="ECO:0000256" key="2">
    <source>
        <dbReference type="ARBA" id="ARBA00022723"/>
    </source>
</evidence>
<feature type="compositionally biased region" description="Basic and acidic residues" evidence="8">
    <location>
        <begin position="73"/>
        <end position="87"/>
    </location>
</feature>
<dbReference type="SMART" id="SM00355">
    <property type="entry name" value="ZnF_C2H2"/>
    <property type="match status" value="2"/>
</dbReference>
<keyword evidence="11" id="KW-1185">Reference proteome</keyword>
<organism evidence="10 11">
    <name type="scientific">Cryptococcus neoformans (strain H99 / ATCC 208821 / CBS 10515 / FGSC 9487)</name>
    <name type="common">Cryptococcus neoformans var. grubii serotype A</name>
    <dbReference type="NCBI Taxonomy" id="235443"/>
    <lineage>
        <taxon>Eukaryota</taxon>
        <taxon>Fungi</taxon>
        <taxon>Dikarya</taxon>
        <taxon>Basidiomycota</taxon>
        <taxon>Agaricomycotina</taxon>
        <taxon>Tremellomycetes</taxon>
        <taxon>Tremellales</taxon>
        <taxon>Cryptococcaceae</taxon>
        <taxon>Cryptococcus</taxon>
        <taxon>Cryptococcus neoformans species complex</taxon>
    </lineage>
</organism>
<dbReference type="Pfam" id="PF04082">
    <property type="entry name" value="Fungal_trans"/>
    <property type="match status" value="1"/>
</dbReference>
<keyword evidence="6" id="KW-0539">Nucleus</keyword>
<reference evidence="10 11" key="1">
    <citation type="journal article" date="2014" name="PLoS Genet.">
        <title>Analysis of the genome and transcriptome of Cryptococcus neoformans var. grubii reveals complex RNA expression and microevolution leading to virulence attenuation.</title>
        <authorList>
            <person name="Janbon G."/>
            <person name="Ormerod K.L."/>
            <person name="Paulet D."/>
            <person name="Byrnes E.J.III."/>
            <person name="Yadav V."/>
            <person name="Chatterjee G."/>
            <person name="Mullapudi N."/>
            <person name="Hon C.C."/>
            <person name="Billmyre R.B."/>
            <person name="Brunel F."/>
            <person name="Bahn Y.S."/>
            <person name="Chen W."/>
            <person name="Chen Y."/>
            <person name="Chow E.W."/>
            <person name="Coppee J.Y."/>
            <person name="Floyd-Averette A."/>
            <person name="Gaillardin C."/>
            <person name="Gerik K.J."/>
            <person name="Goldberg J."/>
            <person name="Gonzalez-Hilarion S."/>
            <person name="Gujja S."/>
            <person name="Hamlin J.L."/>
            <person name="Hsueh Y.P."/>
            <person name="Ianiri G."/>
            <person name="Jones S."/>
            <person name="Kodira C.D."/>
            <person name="Kozubowski L."/>
            <person name="Lam W."/>
            <person name="Marra M."/>
            <person name="Mesner L.D."/>
            <person name="Mieczkowski P.A."/>
            <person name="Moyrand F."/>
            <person name="Nielsen K."/>
            <person name="Proux C."/>
            <person name="Rossignol T."/>
            <person name="Schein J.E."/>
            <person name="Sun S."/>
            <person name="Wollschlaeger C."/>
            <person name="Wood I.A."/>
            <person name="Zeng Q."/>
            <person name="Neuveglise C."/>
            <person name="Newlon C.S."/>
            <person name="Perfect J.R."/>
            <person name="Lodge J.K."/>
            <person name="Idnurm A."/>
            <person name="Stajich J.E."/>
            <person name="Kronstad J.W."/>
            <person name="Sanyal K."/>
            <person name="Heitman J."/>
            <person name="Fraser J.A."/>
            <person name="Cuomo C.A."/>
            <person name="Dietrich F.S."/>
        </authorList>
    </citation>
    <scope>NUCLEOTIDE SEQUENCE [LARGE SCALE GENOMIC DNA]</scope>
    <source>
        <strain evidence="11">H99 / ATCC 208821 / CBS 10515 / FGSC 9487</strain>
    </source>
</reference>
<evidence type="ECO:0000259" key="9">
    <source>
        <dbReference type="PROSITE" id="PS50157"/>
    </source>
</evidence>
<dbReference type="GO" id="GO:0005634">
    <property type="term" value="C:nucleus"/>
    <property type="evidence" value="ECO:0007669"/>
    <property type="project" value="UniProtKB-SubCell"/>
</dbReference>
<dbReference type="GO" id="GO:0006351">
    <property type="term" value="P:DNA-templated transcription"/>
    <property type="evidence" value="ECO:0007669"/>
    <property type="project" value="InterPro"/>
</dbReference>
<sequence length="873" mass="96454">MPFLPGPRRAEKDENGDKAYLCSWEGCAKKFGTAGHVRRHEKTHIGSTPYSCPYCSKSFGRSDVRAKHVSTMHRGEECRESDGESPAKSRRLSYDSTASSRKLSSSSIATVSEAPPLPNVTLPGPSHLLPPLHSAGLPIDHSEDSNPGRLSGGVQSLLGLDTNLQRQQHGMFQSSPSSSNAPSGATPFMGQSTPGSGFIDPANLNVASSSTIKHLIDIPSDDILSTPTIPSHPELLTFDPSWEWFGNLFGWGSNTNIDLDVGLQNSMFESNGVGPASSTDTLSAAWLLCTTPRGGSPVTGEAIRAQGVADPFGRKDDTPWPNIFKPNVPDRPLTLGGVKASSNIRSPRPGPKSISEASRNAMLSLIYLSHQPHWLMPDIDDFPDHDTLSDFVDLYFEKFHPMFPILHRPTFRESDTPAVLLLSVAAIGATFADLKYRPLAVALCELVRRMITWMRGSDQRAKFDRYALAAFTLQTALGVVCGSREMFYHAEIFRCSLVTTCRRLHLLRGLDTATDELYKRTEHPSNEERYKAYLKDEGRRRLGWGVYFLDAQMSAMLLIPPIFMVNEARIHPPTDEALWEAPSAEAWASVIARGEAPDPRLPRPRFLKLLSMCMAGQDGQIAMSDFTVGIVTYTIWRLLMDQRLLQKAIGLGLSENGMDLAAYPAQTDILDTQPGYLLTRLATSTFPIRTPSCLRLTPAALYHHARLIFTRPGLIQRIKHVSGKYEPDMTQEGSLSWLKTWLADGSEVRKIVWHAGVLSELMAENPRGSIGELIWTFDCALIFWIVLKHAPQQLSSASPVAFFAANWLCITPPEMWISHGGQITFPLLGSSTTWTVSTMLKIFMDRLHKMPWGLAVQNRLVLNKLLEAEGAVD</sequence>
<keyword evidence="5" id="KW-0862">Zinc</keyword>
<dbReference type="PROSITE" id="PS00028">
    <property type="entry name" value="ZINC_FINGER_C2H2_1"/>
    <property type="match status" value="2"/>
</dbReference>